<dbReference type="STRING" id="28094.SAMN06295900_107149"/>
<organism evidence="2 3">
    <name type="scientific">Trinickia caryophylli</name>
    <name type="common">Paraburkholderia caryophylli</name>
    <dbReference type="NCBI Taxonomy" id="28094"/>
    <lineage>
        <taxon>Bacteria</taxon>
        <taxon>Pseudomonadati</taxon>
        <taxon>Pseudomonadota</taxon>
        <taxon>Betaproteobacteria</taxon>
        <taxon>Burkholderiales</taxon>
        <taxon>Burkholderiaceae</taxon>
        <taxon>Trinickia</taxon>
    </lineage>
</organism>
<reference evidence="3" key="1">
    <citation type="submission" date="2017-04" db="EMBL/GenBank/DDBJ databases">
        <authorList>
            <person name="Varghese N."/>
            <person name="Submissions S."/>
        </authorList>
    </citation>
    <scope>NUCLEOTIDE SEQUENCE [LARGE SCALE GENOMIC DNA]</scope>
    <source>
        <strain evidence="3">Ballard 720</strain>
    </source>
</reference>
<protein>
    <submittedName>
        <fullName evidence="2">Uncharacterized protein</fullName>
    </submittedName>
</protein>
<accession>A0A1X7F4F5</accession>
<proteinExistence type="predicted"/>
<gene>
    <name evidence="2" type="ORF">SAMN06295900_107149</name>
</gene>
<dbReference type="EMBL" id="FXAH01000007">
    <property type="protein sequence ID" value="SMF45738.1"/>
    <property type="molecule type" value="Genomic_DNA"/>
</dbReference>
<evidence type="ECO:0000313" key="3">
    <source>
        <dbReference type="Proteomes" id="UP000192911"/>
    </source>
</evidence>
<dbReference type="AlphaFoldDB" id="A0A1X7F4F5"/>
<dbReference type="GeneID" id="95549667"/>
<name>A0A1X7F4F5_TRICW</name>
<evidence type="ECO:0000256" key="1">
    <source>
        <dbReference type="SAM" id="SignalP"/>
    </source>
</evidence>
<feature type="chain" id="PRO_5013231026" evidence="1">
    <location>
        <begin position="23"/>
        <end position="234"/>
    </location>
</feature>
<evidence type="ECO:0000313" key="2">
    <source>
        <dbReference type="EMBL" id="SMF45738.1"/>
    </source>
</evidence>
<dbReference type="Proteomes" id="UP000192911">
    <property type="component" value="Unassembled WGS sequence"/>
</dbReference>
<dbReference type="RefSeq" id="WP_233212028.1">
    <property type="nucleotide sequence ID" value="NZ_BSQD01000011.1"/>
</dbReference>
<keyword evidence="1" id="KW-0732">Signal</keyword>
<sequence>MRKGTSAAFALAAFAVAAISWAGSTAEALARAPAQPAAERAARRAADKPFAFRGIALGITLDEFRNTALVRAAPAGSLPLCDTDMAAGGLGMDLRSDDSVTVSCRWAHRTQSGWQPSRAVVAGTLARDHVLRFTRTPEQRQYRLYEISFVVDEGAAREVRDALADRYGPPQLANMSGASGGAAPIYVWRNAASSITLIYLPASRAATLTYLLDDPEAWLRSVARRWLADSPGAG</sequence>
<feature type="signal peptide" evidence="1">
    <location>
        <begin position="1"/>
        <end position="22"/>
    </location>
</feature>
<keyword evidence="3" id="KW-1185">Reference proteome</keyword>